<name>A0AAV4I4R8_9GAST</name>
<organism evidence="1 2">
    <name type="scientific">Elysia marginata</name>
    <dbReference type="NCBI Taxonomy" id="1093978"/>
    <lineage>
        <taxon>Eukaryota</taxon>
        <taxon>Metazoa</taxon>
        <taxon>Spiralia</taxon>
        <taxon>Lophotrochozoa</taxon>
        <taxon>Mollusca</taxon>
        <taxon>Gastropoda</taxon>
        <taxon>Heterobranchia</taxon>
        <taxon>Euthyneura</taxon>
        <taxon>Panpulmonata</taxon>
        <taxon>Sacoglossa</taxon>
        <taxon>Placobranchoidea</taxon>
        <taxon>Plakobranchidae</taxon>
        <taxon>Elysia</taxon>
    </lineage>
</organism>
<proteinExistence type="predicted"/>
<feature type="non-terminal residue" evidence="1">
    <location>
        <position position="1"/>
    </location>
</feature>
<evidence type="ECO:0000313" key="2">
    <source>
        <dbReference type="Proteomes" id="UP000762676"/>
    </source>
</evidence>
<keyword evidence="2" id="KW-1185">Reference proteome</keyword>
<reference evidence="1 2" key="1">
    <citation type="journal article" date="2021" name="Elife">
        <title>Chloroplast acquisition without the gene transfer in kleptoplastic sea slugs, Plakobranchus ocellatus.</title>
        <authorList>
            <person name="Maeda T."/>
            <person name="Takahashi S."/>
            <person name="Yoshida T."/>
            <person name="Shimamura S."/>
            <person name="Takaki Y."/>
            <person name="Nagai Y."/>
            <person name="Toyoda A."/>
            <person name="Suzuki Y."/>
            <person name="Arimoto A."/>
            <person name="Ishii H."/>
            <person name="Satoh N."/>
            <person name="Nishiyama T."/>
            <person name="Hasebe M."/>
            <person name="Maruyama T."/>
            <person name="Minagawa J."/>
            <person name="Obokata J."/>
            <person name="Shigenobu S."/>
        </authorList>
    </citation>
    <scope>NUCLEOTIDE SEQUENCE [LARGE SCALE GENOMIC DNA]</scope>
</reference>
<evidence type="ECO:0000313" key="1">
    <source>
        <dbReference type="EMBL" id="GFS04522.1"/>
    </source>
</evidence>
<dbReference type="AlphaFoldDB" id="A0AAV4I4R8"/>
<dbReference type="EMBL" id="BMAT01009342">
    <property type="protein sequence ID" value="GFS04522.1"/>
    <property type="molecule type" value="Genomic_DNA"/>
</dbReference>
<gene>
    <name evidence="1" type="ORF">ElyMa_004659100</name>
</gene>
<dbReference type="Proteomes" id="UP000762676">
    <property type="component" value="Unassembled WGS sequence"/>
</dbReference>
<comment type="caution">
    <text evidence="1">The sequence shown here is derived from an EMBL/GenBank/DDBJ whole genome shotgun (WGS) entry which is preliminary data.</text>
</comment>
<sequence length="288" mass="33011">TLLLKTLHHKHVDEWKVMLALLSSDGFRTLRETVAVETALQRDNKITCLHRERDNLDLKETSKHHKILEEALAFKLESVRQILSQTDQPDQVKEEDLHAHLISQLLQFQLVEAQIYLEAFTVEDDEDIRENRAAILTEISQGHVSNIALVAFSGPSVASMPSVTSETSKGDDFLGNVELTEAVSGKYDALRDQLLIQALIDQMGEAEWNRLSSLEKQRQLIQLKLKEQRLRREGKYDEAAALLGELRSNDNNIKMLLEEARALHDQKFRERLERRRARLAQGVYSSLQ</sequence>
<accession>A0AAV4I4R8</accession>
<protein>
    <submittedName>
        <fullName evidence="1">Trichohyalin-like</fullName>
    </submittedName>
</protein>